<gene>
    <name evidence="11" type="ORF">GCM10010885_19020</name>
</gene>
<dbReference type="InterPro" id="IPR036412">
    <property type="entry name" value="HAD-like_sf"/>
</dbReference>
<evidence type="ECO:0000313" key="12">
    <source>
        <dbReference type="Proteomes" id="UP000637695"/>
    </source>
</evidence>
<dbReference type="Pfam" id="PF13242">
    <property type="entry name" value="Hydrolase_like"/>
    <property type="match status" value="1"/>
</dbReference>
<feature type="site" description="Stabilizes the phosphoryl group" evidence="9">
    <location>
        <position position="51"/>
    </location>
</feature>
<feature type="site" description="Stabilizes the phosphoryl group" evidence="9">
    <location>
        <position position="102"/>
    </location>
</feature>
<keyword evidence="2 7" id="KW-0963">Cytoplasm</keyword>
<keyword evidence="5 7" id="KW-0119">Carbohydrate metabolism</keyword>
<feature type="binding site" evidence="10">
    <location>
        <position position="98"/>
    </location>
    <ligand>
        <name>Zn(2+)</name>
        <dbReference type="ChEBI" id="CHEBI:29105"/>
    </ligand>
</feature>
<evidence type="ECO:0000256" key="7">
    <source>
        <dbReference type="PIRNR" id="PIRNR004682"/>
    </source>
</evidence>
<dbReference type="NCBIfam" id="TIGR01662">
    <property type="entry name" value="HAD-SF-IIIA"/>
    <property type="match status" value="1"/>
</dbReference>
<keyword evidence="3 10" id="KW-0479">Metal-binding</keyword>
<dbReference type="PANTHER" id="PTHR42891">
    <property type="entry name" value="D-GLYCERO-BETA-D-MANNO-HEPTOSE-1,7-BISPHOSPHATE 7-PHOSPHATASE"/>
    <property type="match status" value="1"/>
</dbReference>
<feature type="binding site" evidence="10">
    <location>
        <position position="92"/>
    </location>
    <ligand>
        <name>Zn(2+)</name>
        <dbReference type="ChEBI" id="CHEBI:29105"/>
    </ligand>
</feature>
<dbReference type="NCBIfam" id="TIGR01656">
    <property type="entry name" value="Histidinol-ppas"/>
    <property type="match status" value="1"/>
</dbReference>
<dbReference type="InterPro" id="IPR006549">
    <property type="entry name" value="HAD-SF_hydro_IIIA"/>
</dbReference>
<dbReference type="GO" id="GO:0005975">
    <property type="term" value="P:carbohydrate metabolic process"/>
    <property type="evidence" value="ECO:0007669"/>
    <property type="project" value="InterPro"/>
</dbReference>
<dbReference type="Proteomes" id="UP000637695">
    <property type="component" value="Unassembled WGS sequence"/>
</dbReference>
<evidence type="ECO:0000256" key="9">
    <source>
        <dbReference type="PIRSR" id="PIRSR004682-3"/>
    </source>
</evidence>
<dbReference type="InterPro" id="IPR006543">
    <property type="entry name" value="Histidinol-phos"/>
</dbReference>
<feature type="active site" description="Proton donor" evidence="8">
    <location>
        <position position="9"/>
    </location>
</feature>
<evidence type="ECO:0000256" key="1">
    <source>
        <dbReference type="ARBA" id="ARBA00004496"/>
    </source>
</evidence>
<feature type="site" description="Contributes to substrate recognition" evidence="9">
    <location>
        <position position="101"/>
    </location>
</feature>
<keyword evidence="10" id="KW-0460">Magnesium</keyword>
<dbReference type="GO" id="GO:0005737">
    <property type="term" value="C:cytoplasm"/>
    <property type="evidence" value="ECO:0007669"/>
    <property type="project" value="UniProtKB-SubCell"/>
</dbReference>
<dbReference type="InterPro" id="IPR004446">
    <property type="entry name" value="Heptose_bisP_phosphatase"/>
</dbReference>
<dbReference type="GO" id="GO:0046872">
    <property type="term" value="F:metal ion binding"/>
    <property type="evidence" value="ECO:0007669"/>
    <property type="project" value="UniProtKB-KW"/>
</dbReference>
<comment type="similarity">
    <text evidence="7">Belongs to the gmhB family.</text>
</comment>
<comment type="caution">
    <text evidence="11">The sequence shown here is derived from an EMBL/GenBank/DDBJ whole genome shotgun (WGS) entry which is preliminary data.</text>
</comment>
<dbReference type="PANTHER" id="PTHR42891:SF1">
    <property type="entry name" value="D-GLYCERO-BETA-D-MANNO-HEPTOSE-1,7-BISPHOSPHATE 7-PHOSPHATASE"/>
    <property type="match status" value="1"/>
</dbReference>
<proteinExistence type="inferred from homology"/>
<evidence type="ECO:0000256" key="3">
    <source>
        <dbReference type="ARBA" id="ARBA00022723"/>
    </source>
</evidence>
<reference evidence="11" key="2">
    <citation type="submission" date="2020-09" db="EMBL/GenBank/DDBJ databases">
        <authorList>
            <person name="Sun Q."/>
            <person name="Ohkuma M."/>
        </authorList>
    </citation>
    <scope>NUCLEOTIDE SEQUENCE</scope>
    <source>
        <strain evidence="11">JCM 18487</strain>
    </source>
</reference>
<feature type="binding site" evidence="10">
    <location>
        <position position="127"/>
    </location>
    <ligand>
        <name>Mg(2+)</name>
        <dbReference type="ChEBI" id="CHEBI:18420"/>
    </ligand>
</feature>
<feature type="active site" description="Nucleophile" evidence="8">
    <location>
        <position position="7"/>
    </location>
</feature>
<protein>
    <recommendedName>
        <fullName evidence="6 7">D,D-heptose 1,7-bisphosphate phosphatase</fullName>
        <ecNumber evidence="7">3.1.3.-</ecNumber>
    </recommendedName>
</protein>
<feature type="binding site" evidence="10">
    <location>
        <position position="100"/>
    </location>
    <ligand>
        <name>Zn(2+)</name>
        <dbReference type="ChEBI" id="CHEBI:29105"/>
    </ligand>
</feature>
<dbReference type="AlphaFoldDB" id="A0A917NLE8"/>
<feature type="binding site" evidence="10">
    <location>
        <position position="9"/>
    </location>
    <ligand>
        <name>Mg(2+)</name>
        <dbReference type="ChEBI" id="CHEBI:18420"/>
    </ligand>
</feature>
<evidence type="ECO:0000256" key="6">
    <source>
        <dbReference type="ARBA" id="ARBA00031828"/>
    </source>
</evidence>
<organism evidence="11 12">
    <name type="scientific">Alicyclobacillus cellulosilyticus</name>
    <dbReference type="NCBI Taxonomy" id="1003997"/>
    <lineage>
        <taxon>Bacteria</taxon>
        <taxon>Bacillati</taxon>
        <taxon>Bacillota</taxon>
        <taxon>Bacilli</taxon>
        <taxon>Bacillales</taxon>
        <taxon>Alicyclobacillaceae</taxon>
        <taxon>Alicyclobacillus</taxon>
    </lineage>
</organism>
<feature type="binding site" evidence="10">
    <location>
        <position position="7"/>
    </location>
    <ligand>
        <name>Mg(2+)</name>
        <dbReference type="ChEBI" id="CHEBI:18420"/>
    </ligand>
</feature>
<dbReference type="CDD" id="cd07503">
    <property type="entry name" value="HAD_HisB-N"/>
    <property type="match status" value="1"/>
</dbReference>
<keyword evidence="12" id="KW-1185">Reference proteome</keyword>
<dbReference type="GO" id="GO:0016791">
    <property type="term" value="F:phosphatase activity"/>
    <property type="evidence" value="ECO:0007669"/>
    <property type="project" value="InterPro"/>
</dbReference>
<evidence type="ECO:0000256" key="5">
    <source>
        <dbReference type="ARBA" id="ARBA00023277"/>
    </source>
</evidence>
<dbReference type="RefSeq" id="WP_188882697.1">
    <property type="nucleotide sequence ID" value="NZ_BMOY01000031.1"/>
</dbReference>
<dbReference type="SUPFAM" id="SSF56784">
    <property type="entry name" value="HAD-like"/>
    <property type="match status" value="1"/>
</dbReference>
<accession>A0A917NLE8</accession>
<dbReference type="InterPro" id="IPR023214">
    <property type="entry name" value="HAD_sf"/>
</dbReference>
<reference evidence="11" key="1">
    <citation type="journal article" date="2014" name="Int. J. Syst. Evol. Microbiol.">
        <title>Complete genome sequence of Corynebacterium casei LMG S-19264T (=DSM 44701T), isolated from a smear-ripened cheese.</title>
        <authorList>
            <consortium name="US DOE Joint Genome Institute (JGI-PGF)"/>
            <person name="Walter F."/>
            <person name="Albersmeier A."/>
            <person name="Kalinowski J."/>
            <person name="Ruckert C."/>
        </authorList>
    </citation>
    <scope>NUCLEOTIDE SEQUENCE</scope>
    <source>
        <strain evidence="11">JCM 18487</strain>
    </source>
</reference>
<comment type="subcellular location">
    <subcellularLocation>
        <location evidence="1 7">Cytoplasm</location>
    </subcellularLocation>
</comment>
<evidence type="ECO:0000313" key="11">
    <source>
        <dbReference type="EMBL" id="GGJ10040.1"/>
    </source>
</evidence>
<feature type="binding site" evidence="10">
    <location>
        <position position="90"/>
    </location>
    <ligand>
        <name>Zn(2+)</name>
        <dbReference type="ChEBI" id="CHEBI:29105"/>
    </ligand>
</feature>
<sequence length="174" mass="19187">MRAVVLDRDGVINDNREHIHVHSPQELVLFPWTAEAIRRLNEAGWLVMVATNQGGVGLGFLTREDLAAVHEALRARLRAEGAVIDEIAACIHTPDAGCACRKPRPGLLYELWRRRPFDVTQSYMVGDRETDILAGRAMGMRTIFVGRGPTTADDRAANLLAAVRLILRRGGAGR</sequence>
<dbReference type="EC" id="3.1.3.-" evidence="7"/>
<evidence type="ECO:0000256" key="4">
    <source>
        <dbReference type="ARBA" id="ARBA00022801"/>
    </source>
</evidence>
<comment type="cofactor">
    <cofactor evidence="10">
        <name>Zn(2+)</name>
        <dbReference type="ChEBI" id="CHEBI:29105"/>
    </cofactor>
</comment>
<name>A0A917NLE8_9BACL</name>
<evidence type="ECO:0000256" key="10">
    <source>
        <dbReference type="PIRSR" id="PIRSR004682-4"/>
    </source>
</evidence>
<evidence type="ECO:0000256" key="8">
    <source>
        <dbReference type="PIRSR" id="PIRSR004682-1"/>
    </source>
</evidence>
<comment type="cofactor">
    <cofactor evidence="10">
        <name>Mg(2+)</name>
        <dbReference type="ChEBI" id="CHEBI:18420"/>
    </cofactor>
</comment>
<dbReference type="PIRSF" id="PIRSF004682">
    <property type="entry name" value="GmhB"/>
    <property type="match status" value="1"/>
</dbReference>
<keyword evidence="10" id="KW-0862">Zinc</keyword>
<dbReference type="EMBL" id="BMOY01000031">
    <property type="protein sequence ID" value="GGJ10040.1"/>
    <property type="molecule type" value="Genomic_DNA"/>
</dbReference>
<keyword evidence="4 7" id="KW-0378">Hydrolase</keyword>
<evidence type="ECO:0000256" key="2">
    <source>
        <dbReference type="ARBA" id="ARBA00022490"/>
    </source>
</evidence>
<dbReference type="Gene3D" id="3.40.50.1000">
    <property type="entry name" value="HAD superfamily/HAD-like"/>
    <property type="match status" value="1"/>
</dbReference>